<dbReference type="InterPro" id="IPR034733">
    <property type="entry name" value="AcCoA_carboxyl_beta"/>
</dbReference>
<dbReference type="PANTHER" id="PTHR43842:SF2">
    <property type="entry name" value="PROPIONYL-COA CARBOXYLASE BETA CHAIN, MITOCHONDRIAL"/>
    <property type="match status" value="1"/>
</dbReference>
<protein>
    <submittedName>
        <fullName evidence="3">Methylmalonyl-CoA carboxyltransferase 12S subunit</fullName>
        <ecNumber evidence="3">2.1.3.1</ecNumber>
    </submittedName>
</protein>
<dbReference type="OrthoDB" id="9803706at2"/>
<dbReference type="PANTHER" id="PTHR43842">
    <property type="entry name" value="PROPIONYL-COA CARBOXYLASE BETA CHAIN"/>
    <property type="match status" value="1"/>
</dbReference>
<dbReference type="AlphaFoldDB" id="A0A1Y5TB37"/>
<dbReference type="InterPro" id="IPR029045">
    <property type="entry name" value="ClpP/crotonase-like_dom_sf"/>
</dbReference>
<dbReference type="Pfam" id="PF01039">
    <property type="entry name" value="Carboxyl_trans"/>
    <property type="match status" value="1"/>
</dbReference>
<dbReference type="EMBL" id="FWFR01000002">
    <property type="protein sequence ID" value="SLN59581.1"/>
    <property type="molecule type" value="Genomic_DNA"/>
</dbReference>
<dbReference type="Gene3D" id="3.90.226.10">
    <property type="entry name" value="2-enoyl-CoA Hydratase, Chain A, domain 1"/>
    <property type="match status" value="2"/>
</dbReference>
<evidence type="ECO:0000313" key="3">
    <source>
        <dbReference type="EMBL" id="SLN59581.1"/>
    </source>
</evidence>
<dbReference type="InterPro" id="IPR011763">
    <property type="entry name" value="COA_CT_C"/>
</dbReference>
<accession>A0A1Y5TB37</accession>
<dbReference type="SUPFAM" id="SSF52096">
    <property type="entry name" value="ClpP/crotonase"/>
    <property type="match status" value="2"/>
</dbReference>
<evidence type="ECO:0000259" key="2">
    <source>
        <dbReference type="PROSITE" id="PS50989"/>
    </source>
</evidence>
<dbReference type="Proteomes" id="UP000193200">
    <property type="component" value="Unassembled WGS sequence"/>
</dbReference>
<sequence length="515" mass="54659">MDHDEALADYERRKARALAMGSPKRLAERRAAGILNARERLARLVDPGTFTELGLFAHSSRMSDAGKTPADGIIEGFGEIDGRIAAVSASDFTTMGASSAMVAGKKQAHLARLAVENGTPIVFLGECSGARMPDTMGAAGPDGHGGIGGIATKGHYMRRRKVPWIAAVLGQSYGGSTWNAAMSDFVVMRKGAVMAVSSVRVTEVAIAEAIDEQELGGWRMQTAVTGQVDMAVDNDEEALAALKAYLGYLPGHAGELPPTVAVPAGSDDAAASILDIVPAERVKTYDIRRAIQAIVDRDSYFPLKERFGKSIVTALCRLGGQSVGMIATNPIAKGGALDPDACDKAASFITLCDSFNIPLVLLTDTPGFLIGVEGERRRMPGKIMNFLQALELATVPKLGIILRKSYGQAYINMGGGRVDVLAAWPGAEIGFMDPAVGVNVVHGVRQADDPARFAELVSELARGTSAYDLAGPYLAHAVIDPRESRDWLIRMLKILARRPNGGIGEHLLANWPTTL</sequence>
<dbReference type="InterPro" id="IPR011762">
    <property type="entry name" value="COA_CT_N"/>
</dbReference>
<dbReference type="PROSITE" id="PS50980">
    <property type="entry name" value="COA_CT_NTER"/>
    <property type="match status" value="1"/>
</dbReference>
<organism evidence="3 4">
    <name type="scientific">Oceanibacterium hippocampi</name>
    <dbReference type="NCBI Taxonomy" id="745714"/>
    <lineage>
        <taxon>Bacteria</taxon>
        <taxon>Pseudomonadati</taxon>
        <taxon>Pseudomonadota</taxon>
        <taxon>Alphaproteobacteria</taxon>
        <taxon>Sneathiellales</taxon>
        <taxon>Sneathiellaceae</taxon>
        <taxon>Oceanibacterium</taxon>
    </lineage>
</organism>
<reference evidence="3 4" key="1">
    <citation type="submission" date="2017-03" db="EMBL/GenBank/DDBJ databases">
        <authorList>
            <person name="Afonso C.L."/>
            <person name="Miller P.J."/>
            <person name="Scott M.A."/>
            <person name="Spackman E."/>
            <person name="Goraichik I."/>
            <person name="Dimitrov K.M."/>
            <person name="Suarez D.L."/>
            <person name="Swayne D.E."/>
        </authorList>
    </citation>
    <scope>NUCLEOTIDE SEQUENCE [LARGE SCALE GENOMIC DNA]</scope>
    <source>
        <strain evidence="3 4">CECT 7691</strain>
    </source>
</reference>
<feature type="domain" description="CoA carboxyltransferase N-terminal" evidence="1">
    <location>
        <begin position="1"/>
        <end position="261"/>
    </location>
</feature>
<dbReference type="GO" id="GO:0047154">
    <property type="term" value="F:methylmalonyl-CoA carboxytransferase activity"/>
    <property type="evidence" value="ECO:0007669"/>
    <property type="project" value="UniProtKB-EC"/>
</dbReference>
<dbReference type="InParanoid" id="A0A1Y5TB37"/>
<dbReference type="PROSITE" id="PS50989">
    <property type="entry name" value="COA_CT_CTER"/>
    <property type="match status" value="1"/>
</dbReference>
<dbReference type="EC" id="2.1.3.1" evidence="3"/>
<dbReference type="GO" id="GO:0004658">
    <property type="term" value="F:propionyl-CoA carboxylase activity"/>
    <property type="evidence" value="ECO:0007669"/>
    <property type="project" value="TreeGrafter"/>
</dbReference>
<evidence type="ECO:0000259" key="1">
    <source>
        <dbReference type="PROSITE" id="PS50980"/>
    </source>
</evidence>
<evidence type="ECO:0000313" key="4">
    <source>
        <dbReference type="Proteomes" id="UP000193200"/>
    </source>
</evidence>
<keyword evidence="3" id="KW-0808">Transferase</keyword>
<gene>
    <name evidence="3" type="ORF">OCH7691_02621</name>
</gene>
<feature type="domain" description="CoA carboxyltransferase C-terminal" evidence="2">
    <location>
        <begin position="265"/>
        <end position="494"/>
    </location>
</feature>
<name>A0A1Y5TB37_9PROT</name>
<dbReference type="InterPro" id="IPR051047">
    <property type="entry name" value="AccD/PCCB"/>
</dbReference>
<keyword evidence="4" id="KW-1185">Reference proteome</keyword>
<dbReference type="RefSeq" id="WP_085884462.1">
    <property type="nucleotide sequence ID" value="NZ_FWFR01000002.1"/>
</dbReference>
<proteinExistence type="predicted"/>